<dbReference type="EMBL" id="CAJB01000002">
    <property type="protein sequence ID" value="CCH75978.1"/>
    <property type="molecule type" value="Genomic_DNA"/>
</dbReference>
<proteinExistence type="predicted"/>
<evidence type="ECO:0008006" key="7">
    <source>
        <dbReference type="Google" id="ProtNLM"/>
    </source>
</evidence>
<protein>
    <recommendedName>
        <fullName evidence="7">Golgi phosphoprotein 3 GPP34</fullName>
    </recommendedName>
</protein>
<dbReference type="Gene3D" id="1.10.3630.10">
    <property type="entry name" value="yeast vps74-n-term truncation variant domain like"/>
    <property type="match status" value="1"/>
</dbReference>
<keyword evidence="3" id="KW-0446">Lipid-binding</keyword>
<evidence type="ECO:0000313" key="6">
    <source>
        <dbReference type="Proteomes" id="UP000035721"/>
    </source>
</evidence>
<dbReference type="GO" id="GO:0012505">
    <property type="term" value="C:endomembrane system"/>
    <property type="evidence" value="ECO:0007669"/>
    <property type="project" value="UniProtKB-ARBA"/>
</dbReference>
<name>A0A077LSM2_9MICO</name>
<dbReference type="AlphaFoldDB" id="A0A077LSM2"/>
<comment type="caution">
    <text evidence="5">The sequence shown here is derived from an EMBL/GenBank/DDBJ whole genome shotgun (WGS) entry which is preliminary data.</text>
</comment>
<gene>
    <name evidence="5" type="ORF">BN12_100007</name>
</gene>
<reference evidence="5 6" key="1">
    <citation type="journal article" date="2013" name="ISME J.">
        <title>A metabolic model for members of the genus Tetrasphaera involved in enhanced biological phosphorus removal.</title>
        <authorList>
            <person name="Kristiansen R."/>
            <person name="Nguyen H.T.T."/>
            <person name="Saunders A.M."/>
            <person name="Nielsen J.L."/>
            <person name="Wimmer R."/>
            <person name="Le V.Q."/>
            <person name="McIlroy S.J."/>
            <person name="Petrovski S."/>
            <person name="Seviour R.J."/>
            <person name="Calteau A."/>
            <person name="Nielsen K.L."/>
            <person name="Nielsen P.H."/>
        </authorList>
    </citation>
    <scope>NUCLEOTIDE SEQUENCE [LARGE SCALE GENOMIC DNA]</scope>
    <source>
        <strain evidence="5 6">T1-X7</strain>
    </source>
</reference>
<dbReference type="Pfam" id="PF05719">
    <property type="entry name" value="GPP34"/>
    <property type="match status" value="1"/>
</dbReference>
<evidence type="ECO:0000256" key="4">
    <source>
        <dbReference type="ARBA" id="ARBA00023136"/>
    </source>
</evidence>
<dbReference type="GO" id="GO:0070273">
    <property type="term" value="F:phosphatidylinositol-4-phosphate binding"/>
    <property type="evidence" value="ECO:0007669"/>
    <property type="project" value="InterPro"/>
</dbReference>
<evidence type="ECO:0000256" key="3">
    <source>
        <dbReference type="ARBA" id="ARBA00023121"/>
    </source>
</evidence>
<keyword evidence="2" id="KW-0333">Golgi apparatus</keyword>
<dbReference type="InterPro" id="IPR038261">
    <property type="entry name" value="GPP34-like_sf"/>
</dbReference>
<sequence>MSNEQTLCADYLLALLSPEKETFVVDSTHWKAGLAGAAVVEAVLSGALRLTEQGEPGTRPGRLVRTGVAAPAVGSVWDEVIERADGQKPKNAVGRIGGASTWRDRAGELRDAVLADLVRKEVIAPREHRTLGLFPTPRWALIRPAARDAVLRRVTETLAAAGTGPLVERDASLAAILHASGALPKLFPEADRRRLKEQGKALTEVSWGSQAVGKAIQDVNTAVAAGVVAAVAGGTAASS</sequence>
<organism evidence="5 6">
    <name type="scientific">Nostocoides japonicum T1-X7</name>
    <dbReference type="NCBI Taxonomy" id="1194083"/>
    <lineage>
        <taxon>Bacteria</taxon>
        <taxon>Bacillati</taxon>
        <taxon>Actinomycetota</taxon>
        <taxon>Actinomycetes</taxon>
        <taxon>Micrococcales</taxon>
        <taxon>Intrasporangiaceae</taxon>
        <taxon>Nostocoides</taxon>
    </lineage>
</organism>
<evidence type="ECO:0000256" key="1">
    <source>
        <dbReference type="ARBA" id="ARBA00004255"/>
    </source>
</evidence>
<dbReference type="GO" id="GO:0005737">
    <property type="term" value="C:cytoplasm"/>
    <property type="evidence" value="ECO:0007669"/>
    <property type="project" value="UniProtKB-ARBA"/>
</dbReference>
<keyword evidence="6" id="KW-1185">Reference proteome</keyword>
<dbReference type="InterPro" id="IPR008628">
    <property type="entry name" value="GPP34-like"/>
</dbReference>
<dbReference type="Proteomes" id="UP000035721">
    <property type="component" value="Unassembled WGS sequence"/>
</dbReference>
<evidence type="ECO:0000256" key="2">
    <source>
        <dbReference type="ARBA" id="ARBA00023034"/>
    </source>
</evidence>
<keyword evidence="4" id="KW-0472">Membrane</keyword>
<evidence type="ECO:0000313" key="5">
    <source>
        <dbReference type="EMBL" id="CCH75978.1"/>
    </source>
</evidence>
<accession>A0A077LSM2</accession>
<comment type="subcellular location">
    <subcellularLocation>
        <location evidence="1">Golgi apparatus membrane</location>
        <topology evidence="1">Peripheral membrane protein</topology>
        <orientation evidence="1">Cytoplasmic side</orientation>
    </subcellularLocation>
</comment>
<dbReference type="RefSeq" id="WP_162233022.1">
    <property type="nucleotide sequence ID" value="NZ_HF570958.1"/>
</dbReference>
<dbReference type="STRING" id="1194083.BN12_100007"/>